<protein>
    <recommendedName>
        <fullName evidence="11">Elicitin</fullName>
    </recommendedName>
</protein>
<dbReference type="Proteomes" id="UP000277300">
    <property type="component" value="Unassembled WGS sequence"/>
</dbReference>
<dbReference type="Gene3D" id="1.10.239.10">
    <property type="entry name" value="Elicitin domain"/>
    <property type="match status" value="2"/>
</dbReference>
<dbReference type="PRINTS" id="PR00948">
    <property type="entry name" value="ELICITIN"/>
</dbReference>
<sequence length="292" mass="30597">MNFRALLAATAAALVGSVSATTCTSTQQTAAYVALVSILSDTSFSQCSTDSGYSMLTATALPTTAQYKLMCTSMACKAMIAKIVTLNPPDCELTVPTSGLVLNVYSYANGFSATCTSLSSSRRPAAIPDAIHSARSSRRYFRQRHEGRFSCPFCNLICQPQSTTSHPPLNTKMNFRALLAATAAALVGSVSATTCTSTQQTAAYVALVSILSDTSFSQCSTDSGYSMLTATALPTTAQYKLMCTSTACKAMIAKIVTLNPPDCELTVPTSGLVLNVYTYANGFSATCTSLSS</sequence>
<dbReference type="SUPFAM" id="SSF48647">
    <property type="entry name" value="Fungal elicitin"/>
    <property type="match status" value="2"/>
</dbReference>
<name>A0A3F2RAU8_9STRA</name>
<feature type="chain" id="PRO_5036338464" description="Elicitin" evidence="6">
    <location>
        <begin position="21"/>
        <end position="292"/>
    </location>
</feature>
<keyword evidence="5" id="KW-1015">Disulfide bond</keyword>
<comment type="similarity">
    <text evidence="2">Belongs to the elicitin family.</text>
</comment>
<dbReference type="OrthoDB" id="118103at2759"/>
<evidence type="ECO:0000256" key="1">
    <source>
        <dbReference type="ARBA" id="ARBA00004613"/>
    </source>
</evidence>
<evidence type="ECO:0000313" key="10">
    <source>
        <dbReference type="Proteomes" id="UP000284657"/>
    </source>
</evidence>
<dbReference type="SMART" id="SM01187">
    <property type="entry name" value="Elicitin"/>
    <property type="match status" value="2"/>
</dbReference>
<evidence type="ECO:0000313" key="9">
    <source>
        <dbReference type="Proteomes" id="UP000277300"/>
    </source>
</evidence>
<keyword evidence="6" id="KW-0732">Signal</keyword>
<dbReference type="GO" id="GO:0005576">
    <property type="term" value="C:extracellular region"/>
    <property type="evidence" value="ECO:0007669"/>
    <property type="project" value="UniProtKB-SubCell"/>
</dbReference>
<organism evidence="7 9">
    <name type="scientific">Phytophthora kernoviae</name>
    <dbReference type="NCBI Taxonomy" id="325452"/>
    <lineage>
        <taxon>Eukaryota</taxon>
        <taxon>Sar</taxon>
        <taxon>Stramenopiles</taxon>
        <taxon>Oomycota</taxon>
        <taxon>Peronosporomycetes</taxon>
        <taxon>Peronosporales</taxon>
        <taxon>Peronosporaceae</taxon>
        <taxon>Phytophthora</taxon>
    </lineage>
</organism>
<comment type="caution">
    <text evidence="7">The sequence shown here is derived from an EMBL/GenBank/DDBJ whole genome shotgun (WGS) entry which is preliminary data.</text>
</comment>
<dbReference type="Pfam" id="PF00964">
    <property type="entry name" value="Elicitin"/>
    <property type="match status" value="2"/>
</dbReference>
<dbReference type="InterPro" id="IPR002200">
    <property type="entry name" value="Elicitin"/>
</dbReference>
<dbReference type="GO" id="GO:0052040">
    <property type="term" value="P:symbiont-mediated perturbation of host programmed cell death"/>
    <property type="evidence" value="ECO:0007669"/>
    <property type="project" value="UniProtKB-KW"/>
</dbReference>
<gene>
    <name evidence="8" type="ORF">BBJ29_010024</name>
    <name evidence="7" type="ORF">BBP00_00010040</name>
</gene>
<evidence type="ECO:0000256" key="6">
    <source>
        <dbReference type="SAM" id="SignalP"/>
    </source>
</evidence>
<evidence type="ECO:0000256" key="3">
    <source>
        <dbReference type="ARBA" id="ARBA00022525"/>
    </source>
</evidence>
<dbReference type="InterPro" id="IPR036470">
    <property type="entry name" value="Elicitin_sf"/>
</dbReference>
<comment type="subcellular location">
    <subcellularLocation>
        <location evidence="1">Secreted</location>
    </subcellularLocation>
</comment>
<accession>A0A3F2RAU8</accession>
<feature type="signal peptide" evidence="6">
    <location>
        <begin position="1"/>
        <end position="20"/>
    </location>
</feature>
<dbReference type="AlphaFoldDB" id="A0A3F2RAU8"/>
<reference evidence="9 10" key="1">
    <citation type="submission" date="2018-07" db="EMBL/GenBank/DDBJ databases">
        <title>Genome sequencing of oomycete isolates from Chile give support for New Zealand origin for Phytophthora kernoviae and make available the first Nothophytophthora sp. genome.</title>
        <authorList>
            <person name="Studholme D.J."/>
            <person name="Sanfuentes E."/>
            <person name="Panda P."/>
            <person name="Hill R."/>
            <person name="Sambles C."/>
            <person name="Grant M."/>
            <person name="Williams N.M."/>
            <person name="Mcdougal R.L."/>
        </authorList>
    </citation>
    <scope>NUCLEOTIDE SEQUENCE [LARGE SCALE GENOMIC DNA]</scope>
    <source>
        <strain evidence="7">Chile6</strain>
        <strain evidence="8">Chile7</strain>
    </source>
</reference>
<evidence type="ECO:0000256" key="2">
    <source>
        <dbReference type="ARBA" id="ARBA00009544"/>
    </source>
</evidence>
<evidence type="ECO:0000256" key="5">
    <source>
        <dbReference type="ARBA" id="ARBA00023157"/>
    </source>
</evidence>
<evidence type="ECO:0000313" key="7">
    <source>
        <dbReference type="EMBL" id="RLN50499.1"/>
    </source>
</evidence>
<dbReference type="EMBL" id="MBAD02001468">
    <property type="protein sequence ID" value="RLN54438.1"/>
    <property type="molecule type" value="Genomic_DNA"/>
</dbReference>
<evidence type="ECO:0000256" key="4">
    <source>
        <dbReference type="ARBA" id="ARBA00022978"/>
    </source>
</evidence>
<keyword evidence="4" id="KW-0928">Hypersensitive response elicitation</keyword>
<evidence type="ECO:0000313" key="8">
    <source>
        <dbReference type="EMBL" id="RLN54438.1"/>
    </source>
</evidence>
<proteinExistence type="inferred from homology"/>
<dbReference type="EMBL" id="MBDO02001143">
    <property type="protein sequence ID" value="RLN50499.1"/>
    <property type="molecule type" value="Genomic_DNA"/>
</dbReference>
<evidence type="ECO:0008006" key="11">
    <source>
        <dbReference type="Google" id="ProtNLM"/>
    </source>
</evidence>
<keyword evidence="3" id="KW-0964">Secreted</keyword>
<dbReference type="Proteomes" id="UP000284657">
    <property type="component" value="Unassembled WGS sequence"/>
</dbReference>